<dbReference type="Gene3D" id="3.40.50.300">
    <property type="entry name" value="P-loop containing nucleotide triphosphate hydrolases"/>
    <property type="match status" value="1"/>
</dbReference>
<organism evidence="4">
    <name type="scientific">Capitella teleta</name>
    <name type="common">Polychaete worm</name>
    <dbReference type="NCBI Taxonomy" id="283909"/>
    <lineage>
        <taxon>Eukaryota</taxon>
        <taxon>Metazoa</taxon>
        <taxon>Spiralia</taxon>
        <taxon>Lophotrochozoa</taxon>
        <taxon>Annelida</taxon>
        <taxon>Polychaeta</taxon>
        <taxon>Sedentaria</taxon>
        <taxon>Scolecida</taxon>
        <taxon>Capitellidae</taxon>
        <taxon>Capitella</taxon>
    </lineage>
</organism>
<reference evidence="6" key="1">
    <citation type="submission" date="2012-12" db="EMBL/GenBank/DDBJ databases">
        <authorList>
            <person name="Hellsten U."/>
            <person name="Grimwood J."/>
            <person name="Chapman J.A."/>
            <person name="Shapiro H."/>
            <person name="Aerts A."/>
            <person name="Otillar R.P."/>
            <person name="Terry A.Y."/>
            <person name="Boore J.L."/>
            <person name="Simakov O."/>
            <person name="Marletaz F."/>
            <person name="Cho S.-J."/>
            <person name="Edsinger-Gonzales E."/>
            <person name="Havlak P."/>
            <person name="Kuo D.-H."/>
            <person name="Larsson T."/>
            <person name="Lv J."/>
            <person name="Arendt D."/>
            <person name="Savage R."/>
            <person name="Osoegawa K."/>
            <person name="de Jong P."/>
            <person name="Lindberg D.R."/>
            <person name="Seaver E.C."/>
            <person name="Weisblat D.A."/>
            <person name="Putnam N.H."/>
            <person name="Grigoriev I.V."/>
            <person name="Rokhsar D.S."/>
        </authorList>
    </citation>
    <scope>NUCLEOTIDE SEQUENCE</scope>
    <source>
        <strain evidence="6">I ESC-2004</strain>
    </source>
</reference>
<evidence type="ECO:0000313" key="6">
    <source>
        <dbReference type="Proteomes" id="UP000014760"/>
    </source>
</evidence>
<comment type="similarity">
    <text evidence="1">Belongs to the sulfotransferase 1 family.</text>
</comment>
<dbReference type="Proteomes" id="UP000014760">
    <property type="component" value="Unassembled WGS sequence"/>
</dbReference>
<name>R7UZ99_CAPTE</name>
<dbReference type="HOGENOM" id="CLU_027239_1_1_1"/>
<dbReference type="OMA" id="VHTEYTI"/>
<sequence>MCWVYIEYKKGERHEKKKLRRQKEIVVHTDPHMKGSAAKLGLHKGCWLPVVLFPDDQLLDDIWDFSLRTDDIIVCSFPKSGTTWLQEIVYLIMNDLDVQKAQSANIEARFPYIEYVYPGLKDLSKLKGQRLMKSHLPYHHLPHEVMEGKSKVLYIARNPKDVAVSYYHFAKMFRESSYTGTMENFSDSFLSGQVPYGPWVIHVQEFYEMAKLKRNVMFIMYEDLKEDPEKVIKQIAKFLGKDLTPEQVSGIAKYCTFENMKKNPAANYSWWDEYGLRNKDSTPFLRKGHVGDWKNHLSPRLSKEFDLHLQQWFSANGSLSFRELLPEKKDKE</sequence>
<dbReference type="InterPro" id="IPR000863">
    <property type="entry name" value="Sulfotransferase_dom"/>
</dbReference>
<dbReference type="GO" id="GO:0008146">
    <property type="term" value="F:sulfotransferase activity"/>
    <property type="evidence" value="ECO:0007669"/>
    <property type="project" value="InterPro"/>
</dbReference>
<evidence type="ECO:0000313" key="5">
    <source>
        <dbReference type="EnsemblMetazoa" id="CapteP151859"/>
    </source>
</evidence>
<dbReference type="SUPFAM" id="SSF52540">
    <property type="entry name" value="P-loop containing nucleoside triphosphate hydrolases"/>
    <property type="match status" value="1"/>
</dbReference>
<reference evidence="4 6" key="2">
    <citation type="journal article" date="2013" name="Nature">
        <title>Insights into bilaterian evolution from three spiralian genomes.</title>
        <authorList>
            <person name="Simakov O."/>
            <person name="Marletaz F."/>
            <person name="Cho S.J."/>
            <person name="Edsinger-Gonzales E."/>
            <person name="Havlak P."/>
            <person name="Hellsten U."/>
            <person name="Kuo D.H."/>
            <person name="Larsson T."/>
            <person name="Lv J."/>
            <person name="Arendt D."/>
            <person name="Savage R."/>
            <person name="Osoegawa K."/>
            <person name="de Jong P."/>
            <person name="Grimwood J."/>
            <person name="Chapman J.A."/>
            <person name="Shapiro H."/>
            <person name="Aerts A."/>
            <person name="Otillar R.P."/>
            <person name="Terry A.Y."/>
            <person name="Boore J.L."/>
            <person name="Grigoriev I.V."/>
            <person name="Lindberg D.R."/>
            <person name="Seaver E.C."/>
            <person name="Weisblat D.A."/>
            <person name="Putnam N.H."/>
            <person name="Rokhsar D.S."/>
        </authorList>
    </citation>
    <scope>NUCLEOTIDE SEQUENCE</scope>
    <source>
        <strain evidence="4 6">I ESC-2004</strain>
    </source>
</reference>
<dbReference type="EMBL" id="KB298361">
    <property type="protein sequence ID" value="ELU09282.1"/>
    <property type="molecule type" value="Genomic_DNA"/>
</dbReference>
<gene>
    <name evidence="4" type="ORF">CAPTEDRAFT_151859</name>
</gene>
<dbReference type="InterPro" id="IPR027417">
    <property type="entry name" value="P-loop_NTPase"/>
</dbReference>
<keyword evidence="2" id="KW-0808">Transferase</keyword>
<accession>R7UZ99</accession>
<keyword evidence="6" id="KW-1185">Reference proteome</keyword>
<feature type="domain" description="Sulfotransferase" evidence="3">
    <location>
        <begin position="70"/>
        <end position="315"/>
    </location>
</feature>
<dbReference type="Pfam" id="PF00685">
    <property type="entry name" value="Sulfotransfer_1"/>
    <property type="match status" value="1"/>
</dbReference>
<reference evidence="5" key="3">
    <citation type="submission" date="2015-06" db="UniProtKB">
        <authorList>
            <consortium name="EnsemblMetazoa"/>
        </authorList>
    </citation>
    <scope>IDENTIFICATION</scope>
</reference>
<dbReference type="OrthoDB" id="205623at2759"/>
<protein>
    <recommendedName>
        <fullName evidence="3">Sulfotransferase domain-containing protein</fullName>
    </recommendedName>
</protein>
<dbReference type="FunFam" id="3.40.50.300:FF:000433">
    <property type="entry name" value="Estrogen sulfotransferase"/>
    <property type="match status" value="1"/>
</dbReference>
<dbReference type="EnsemblMetazoa" id="CapteT151859">
    <property type="protein sequence ID" value="CapteP151859"/>
    <property type="gene ID" value="CapteG151859"/>
</dbReference>
<dbReference type="EMBL" id="AMQN01006432">
    <property type="status" value="NOT_ANNOTATED_CDS"/>
    <property type="molecule type" value="Genomic_DNA"/>
</dbReference>
<evidence type="ECO:0000256" key="2">
    <source>
        <dbReference type="ARBA" id="ARBA00022679"/>
    </source>
</evidence>
<dbReference type="AlphaFoldDB" id="R7UZ99"/>
<evidence type="ECO:0000313" key="4">
    <source>
        <dbReference type="EMBL" id="ELU09282.1"/>
    </source>
</evidence>
<dbReference type="FunCoup" id="R7UZ99">
    <property type="interactions" value="30"/>
</dbReference>
<proteinExistence type="inferred from homology"/>
<evidence type="ECO:0000256" key="1">
    <source>
        <dbReference type="ARBA" id="ARBA00005771"/>
    </source>
</evidence>
<dbReference type="PANTHER" id="PTHR11783">
    <property type="entry name" value="SULFOTRANSFERASE SULT"/>
    <property type="match status" value="1"/>
</dbReference>
<evidence type="ECO:0000259" key="3">
    <source>
        <dbReference type="Pfam" id="PF00685"/>
    </source>
</evidence>